<dbReference type="SUPFAM" id="SSF53850">
    <property type="entry name" value="Periplasmic binding protein-like II"/>
    <property type="match status" value="1"/>
</dbReference>
<dbReference type="PANTHER" id="PTHR30570">
    <property type="entry name" value="PERIPLASMIC PHOSPHATE BINDING COMPONENT OF PHOSPHATE ABC TRANSPORTER"/>
    <property type="match status" value="1"/>
</dbReference>
<feature type="chain" id="PRO_5047479754" evidence="2">
    <location>
        <begin position="23"/>
        <end position="281"/>
    </location>
</feature>
<keyword evidence="5" id="KW-1185">Reference proteome</keyword>
<keyword evidence="1 2" id="KW-0732">Signal</keyword>
<dbReference type="Gene3D" id="3.40.190.10">
    <property type="entry name" value="Periplasmic binding protein-like II"/>
    <property type="match status" value="2"/>
</dbReference>
<evidence type="ECO:0000256" key="2">
    <source>
        <dbReference type="SAM" id="SignalP"/>
    </source>
</evidence>
<gene>
    <name evidence="4" type="primary">pstS_1</name>
    <name evidence="4" type="ORF">GETHED_09730</name>
</gene>
<reference evidence="4" key="1">
    <citation type="journal article" date="2023" name="Antonie Van Leeuwenhoek">
        <title>Mesoterricola silvestris gen. nov., sp. nov., Mesoterricola sediminis sp. nov., Geothrix oryzae sp. nov., Geothrix edaphica sp. nov., Geothrix rubra sp. nov., and Geothrix limicola sp. nov., six novel members of Acidobacteriota isolated from soils.</title>
        <authorList>
            <person name="Itoh H."/>
            <person name="Sugisawa Y."/>
            <person name="Mise K."/>
            <person name="Xu Z."/>
            <person name="Kuniyasu M."/>
            <person name="Ushijima N."/>
            <person name="Kawano K."/>
            <person name="Kobayashi E."/>
            <person name="Shiratori Y."/>
            <person name="Masuda Y."/>
            <person name="Senoo K."/>
        </authorList>
    </citation>
    <scope>NUCLEOTIDE SEQUENCE</scope>
    <source>
        <strain evidence="4">Red802</strain>
    </source>
</reference>
<dbReference type="CDD" id="cd13653">
    <property type="entry name" value="PBP2_phosphate_like_1"/>
    <property type="match status" value="1"/>
</dbReference>
<proteinExistence type="predicted"/>
<evidence type="ECO:0000256" key="1">
    <source>
        <dbReference type="ARBA" id="ARBA00022729"/>
    </source>
</evidence>
<sequence>MKIRFLAQTILAGLLVTAAAQAQTVTVMGSTALGPIVKKAAEDYMKAHPGVQIAVSGGGSMTGLNQVTSGGCHIGISDVYATPEQDKAGVKNHNIVVQPFTLIAHPGVGVTNLTAQQAEQIFTGKIGNWQEVGGKNQKIVRVIRPESSGTRAVQKKTILHDQEFSKDVLIQDSTGAVVTSVATTPGAVSFVELEHLEKNKARITGIAYNGVVCSNESVKSGKYPVFSFGHAYTNPAKLGDPKVKQAVEGFLAYILSSGFQQNVLKAGYLPVDYVKSLKTKL</sequence>
<feature type="signal peptide" evidence="2">
    <location>
        <begin position="1"/>
        <end position="22"/>
    </location>
</feature>
<name>A0ABQ5PW68_9BACT</name>
<dbReference type="RefSeq" id="WP_285607022.1">
    <property type="nucleotide sequence ID" value="NZ_BSDC01000001.1"/>
</dbReference>
<feature type="domain" description="PBP" evidence="3">
    <location>
        <begin position="19"/>
        <end position="256"/>
    </location>
</feature>
<dbReference type="EMBL" id="BSDC01000001">
    <property type="protein sequence ID" value="GLH66609.1"/>
    <property type="molecule type" value="Genomic_DNA"/>
</dbReference>
<dbReference type="Pfam" id="PF12849">
    <property type="entry name" value="PBP_like_2"/>
    <property type="match status" value="1"/>
</dbReference>
<evidence type="ECO:0000259" key="3">
    <source>
        <dbReference type="Pfam" id="PF12849"/>
    </source>
</evidence>
<protein>
    <submittedName>
        <fullName evidence="4">Phosphate-binding protein PstS</fullName>
    </submittedName>
</protein>
<dbReference type="Proteomes" id="UP001165044">
    <property type="component" value="Unassembled WGS sequence"/>
</dbReference>
<accession>A0ABQ5PW68</accession>
<comment type="caution">
    <text evidence="4">The sequence shown here is derived from an EMBL/GenBank/DDBJ whole genome shotgun (WGS) entry which is preliminary data.</text>
</comment>
<organism evidence="4 5">
    <name type="scientific">Geothrix edaphica</name>
    <dbReference type="NCBI Taxonomy" id="2927976"/>
    <lineage>
        <taxon>Bacteria</taxon>
        <taxon>Pseudomonadati</taxon>
        <taxon>Acidobacteriota</taxon>
        <taxon>Holophagae</taxon>
        <taxon>Holophagales</taxon>
        <taxon>Holophagaceae</taxon>
        <taxon>Geothrix</taxon>
    </lineage>
</organism>
<evidence type="ECO:0000313" key="4">
    <source>
        <dbReference type="EMBL" id="GLH66609.1"/>
    </source>
</evidence>
<dbReference type="InterPro" id="IPR024370">
    <property type="entry name" value="PBP_domain"/>
</dbReference>
<evidence type="ECO:0000313" key="5">
    <source>
        <dbReference type="Proteomes" id="UP001165044"/>
    </source>
</evidence>
<dbReference type="InterPro" id="IPR050811">
    <property type="entry name" value="Phosphate_ABC_transporter"/>
</dbReference>
<dbReference type="PANTHER" id="PTHR30570:SF4">
    <property type="entry name" value="PHOSPHATE-BINDING PROTEIN PSTS 1"/>
    <property type="match status" value="1"/>
</dbReference>